<feature type="compositionally biased region" description="Polar residues" evidence="1">
    <location>
        <begin position="18"/>
        <end position="27"/>
    </location>
</feature>
<protein>
    <submittedName>
        <fullName evidence="2">Uncharacterized protein</fullName>
    </submittedName>
</protein>
<gene>
    <name evidence="2" type="ORF">NLI96_g12086</name>
</gene>
<feature type="compositionally biased region" description="Basic and acidic residues" evidence="1">
    <location>
        <begin position="405"/>
        <end position="414"/>
    </location>
</feature>
<evidence type="ECO:0000313" key="2">
    <source>
        <dbReference type="EMBL" id="KAJ3475059.1"/>
    </source>
</evidence>
<feature type="compositionally biased region" description="Acidic residues" evidence="1">
    <location>
        <begin position="238"/>
        <end position="250"/>
    </location>
</feature>
<feature type="compositionally biased region" description="Polar residues" evidence="1">
    <location>
        <begin position="257"/>
        <end position="269"/>
    </location>
</feature>
<feature type="compositionally biased region" description="Basic residues" evidence="1">
    <location>
        <begin position="486"/>
        <end position="501"/>
    </location>
</feature>
<feature type="compositionally biased region" description="Polar residues" evidence="1">
    <location>
        <begin position="455"/>
        <end position="467"/>
    </location>
</feature>
<evidence type="ECO:0000313" key="3">
    <source>
        <dbReference type="Proteomes" id="UP001212997"/>
    </source>
</evidence>
<sequence>MSSSTAPPSSSGGTSSSMWANQPSTPRTGWGKSGEPGSAFRGSTSRRPGRGRGGRGGGRGGSDKSAKTPVDATPKEKVPPSPVVPSTPSTNNATKSTKPKGPSRKPSEQKQARKVPPVNTDNLPAPQSNSPTTSTSSRGAQRRKRGQSQNKGSSGPPPRKASVSAEPANGRLRTEKPAQAPAPASAPIKDLPPHLAPPPPTTVAPSFDIKHDIDALVERVRAVAMDRPYTPGSHIDWAGEDDDSLPDLDDWGVPSSAMGQSSEAPKSSVISPILQDTLKPLPSMADILISTPASILEEVDQENEEPSSAVDGGETPLVHRANAADSKLDQVSDNDVNGVGSSGVPRIAVELSTGPQEEQLFSDESAEFPDKTPQPKTAPPAIQHHPLPPKPVQSFNTTSKIHRNHTPEPLKADALEPGFESGLVQSMHAPSSARSVTDLHSPSSKDSSPERSLSASIHAQLPNSQSAPGHLSTHYIPRSGFNPTHSRAHTVGRFPPHHRPPHSAPSSEHSDSERPRRGDGHHHARTHSTPPTGPGTTNSRPHHMTRPIITGDAISRLARTLGGTSPPKKEAPVPNMTKE</sequence>
<feature type="region of interest" description="Disordered" evidence="1">
    <location>
        <begin position="297"/>
        <end position="579"/>
    </location>
</feature>
<dbReference type="AlphaFoldDB" id="A0AAD5US75"/>
<organism evidence="2 3">
    <name type="scientific">Meripilus lineatus</name>
    <dbReference type="NCBI Taxonomy" id="2056292"/>
    <lineage>
        <taxon>Eukaryota</taxon>
        <taxon>Fungi</taxon>
        <taxon>Dikarya</taxon>
        <taxon>Basidiomycota</taxon>
        <taxon>Agaricomycotina</taxon>
        <taxon>Agaricomycetes</taxon>
        <taxon>Polyporales</taxon>
        <taxon>Meripilaceae</taxon>
        <taxon>Meripilus</taxon>
    </lineage>
</organism>
<evidence type="ECO:0000256" key="1">
    <source>
        <dbReference type="SAM" id="MobiDB-lite"/>
    </source>
</evidence>
<comment type="caution">
    <text evidence="2">The sequence shown here is derived from an EMBL/GenBank/DDBJ whole genome shotgun (WGS) entry which is preliminary data.</text>
</comment>
<proteinExistence type="predicted"/>
<feature type="compositionally biased region" description="Basic and acidic residues" evidence="1">
    <location>
        <begin position="508"/>
        <end position="518"/>
    </location>
</feature>
<dbReference type="EMBL" id="JANAWD010000926">
    <property type="protein sequence ID" value="KAJ3475059.1"/>
    <property type="molecule type" value="Genomic_DNA"/>
</dbReference>
<feature type="compositionally biased region" description="Basic and acidic residues" evidence="1">
    <location>
        <begin position="567"/>
        <end position="579"/>
    </location>
</feature>
<feature type="compositionally biased region" description="Low complexity" evidence="1">
    <location>
        <begin position="128"/>
        <end position="137"/>
    </location>
</feature>
<feature type="region of interest" description="Disordered" evidence="1">
    <location>
        <begin position="1"/>
        <end position="206"/>
    </location>
</feature>
<dbReference type="Proteomes" id="UP001212997">
    <property type="component" value="Unassembled WGS sequence"/>
</dbReference>
<keyword evidence="3" id="KW-1185">Reference proteome</keyword>
<feature type="compositionally biased region" description="Low complexity" evidence="1">
    <location>
        <begin position="177"/>
        <end position="187"/>
    </location>
</feature>
<feature type="region of interest" description="Disordered" evidence="1">
    <location>
        <begin position="228"/>
        <end position="269"/>
    </location>
</feature>
<feature type="compositionally biased region" description="Low complexity" evidence="1">
    <location>
        <begin position="1"/>
        <end position="17"/>
    </location>
</feature>
<accession>A0AAD5US75</accession>
<name>A0AAD5US75_9APHY</name>
<feature type="compositionally biased region" description="Low complexity" evidence="1">
    <location>
        <begin position="441"/>
        <end position="454"/>
    </location>
</feature>
<feature type="compositionally biased region" description="Polar residues" evidence="1">
    <location>
        <begin position="428"/>
        <end position="440"/>
    </location>
</feature>
<reference evidence="2" key="1">
    <citation type="submission" date="2022-07" db="EMBL/GenBank/DDBJ databases">
        <title>Genome Sequence of Physisporinus lineatus.</title>
        <authorList>
            <person name="Buettner E."/>
        </authorList>
    </citation>
    <scope>NUCLEOTIDE SEQUENCE</scope>
    <source>
        <strain evidence="2">VT162</strain>
    </source>
</reference>